<name>A0A1M6D4J2_9FLAO</name>
<organism evidence="1 2">
    <name type="scientific">Mesonia phycicola</name>
    <dbReference type="NCBI Taxonomy" id="579105"/>
    <lineage>
        <taxon>Bacteria</taxon>
        <taxon>Pseudomonadati</taxon>
        <taxon>Bacteroidota</taxon>
        <taxon>Flavobacteriia</taxon>
        <taxon>Flavobacteriales</taxon>
        <taxon>Flavobacteriaceae</taxon>
        <taxon>Mesonia</taxon>
    </lineage>
</organism>
<dbReference type="STRING" id="579105.SAMN04488096_103296"/>
<gene>
    <name evidence="1" type="ORF">SAMN04488096_103296</name>
</gene>
<evidence type="ECO:0000313" key="1">
    <source>
        <dbReference type="EMBL" id="SHI68156.1"/>
    </source>
</evidence>
<sequence>MIFAVCLHELVHYEDFQFDGSMQDTPKKELGELFEALFVGGYWEFEPNNGEIVLIAP</sequence>
<evidence type="ECO:0000313" key="2">
    <source>
        <dbReference type="Proteomes" id="UP000184225"/>
    </source>
</evidence>
<accession>A0A1M6D4J2</accession>
<dbReference type="Proteomes" id="UP000184225">
    <property type="component" value="Unassembled WGS sequence"/>
</dbReference>
<dbReference type="EMBL" id="FQYY01000003">
    <property type="protein sequence ID" value="SHI68156.1"/>
    <property type="molecule type" value="Genomic_DNA"/>
</dbReference>
<keyword evidence="2" id="KW-1185">Reference proteome</keyword>
<proteinExistence type="predicted"/>
<protein>
    <submittedName>
        <fullName evidence="1">Uncharacterized protein</fullName>
    </submittedName>
</protein>
<dbReference type="AlphaFoldDB" id="A0A1M6D4J2"/>
<reference evidence="1 2" key="1">
    <citation type="submission" date="2016-11" db="EMBL/GenBank/DDBJ databases">
        <authorList>
            <person name="Jaros S."/>
            <person name="Januszkiewicz K."/>
            <person name="Wedrychowicz H."/>
        </authorList>
    </citation>
    <scope>NUCLEOTIDE SEQUENCE [LARGE SCALE GENOMIC DNA]</scope>
    <source>
        <strain evidence="1 2">DSM 21425</strain>
    </source>
</reference>
<dbReference type="RefSeq" id="WP_159432701.1">
    <property type="nucleotide sequence ID" value="NZ_FQYY01000003.1"/>
</dbReference>